<feature type="domain" description="BPL/LPL catalytic" evidence="11">
    <location>
        <begin position="52"/>
        <end position="236"/>
    </location>
</feature>
<evidence type="ECO:0000256" key="8">
    <source>
        <dbReference type="ARBA" id="ARBA00022741"/>
    </source>
</evidence>
<dbReference type="InterPro" id="IPR019491">
    <property type="entry name" value="Lipoate_protein_ligase_C"/>
</dbReference>
<dbReference type="EMBL" id="JANBOJ010000039">
    <property type="protein sequence ID" value="KAJ1724192.1"/>
    <property type="molecule type" value="Genomic_DNA"/>
</dbReference>
<proteinExistence type="inferred from homology"/>
<dbReference type="PANTHER" id="PTHR12561:SF3">
    <property type="entry name" value="LIPOYLTRANSFERASE 1, MITOCHONDRIAL"/>
    <property type="match status" value="1"/>
</dbReference>
<evidence type="ECO:0000256" key="6">
    <source>
        <dbReference type="ARBA" id="ARBA00015925"/>
    </source>
</evidence>
<accession>A0A9W7Y437</accession>
<evidence type="ECO:0000256" key="4">
    <source>
        <dbReference type="ARBA" id="ARBA00008242"/>
    </source>
</evidence>
<dbReference type="GO" id="GO:0005739">
    <property type="term" value="C:mitochondrion"/>
    <property type="evidence" value="ECO:0007669"/>
    <property type="project" value="TreeGrafter"/>
</dbReference>
<reference evidence="12" key="1">
    <citation type="submission" date="2022-07" db="EMBL/GenBank/DDBJ databases">
        <title>Phylogenomic reconstructions and comparative analyses of Kickxellomycotina fungi.</title>
        <authorList>
            <person name="Reynolds N.K."/>
            <person name="Stajich J.E."/>
            <person name="Barry K."/>
            <person name="Grigoriev I.V."/>
            <person name="Crous P."/>
            <person name="Smith M.E."/>
        </authorList>
    </citation>
    <scope>NUCLEOTIDE SEQUENCE</scope>
    <source>
        <strain evidence="12">NBRC 32514</strain>
    </source>
</reference>
<comment type="similarity">
    <text evidence="4">Belongs to the LplA family.</text>
</comment>
<sequence length="372" mass="41636">MLALHTRLLLRRPAQARLYLVRPLSQASAAAKKCTDPYTNLAFEDWLLRTSDPDSYVLYLWRNRPTIVIGRNQNPWKECNLGLMASRNVQLARRSSGGGSVYHDMGNTNYTVVMPREAFARDLCATMVARALQNEDIPAYVNERHDVTVDAKKISGSAFKLTSKRAFHHGTMLIDADLDRLNGCLRSRAHSEIAALGVDSVRSTVANLREYSWAIDHLTFCNAVMLEFSRTFGTLGRDDVCVWDEQSGDVVGRVDEERRRLQTWQWLYGQTPRFVHSFEKAFEWAEVQARITVYHGLVAEVSLESGGQELAGFASVREALGGAPYEVAEIERRLAPVRQQQGTQADELCTWLTEKVRDAASGAPTPVSGDSA</sequence>
<name>A0A9W7Y437_9FUNG</name>
<keyword evidence="13" id="KW-1185">Reference proteome</keyword>
<dbReference type="SUPFAM" id="SSF82649">
    <property type="entry name" value="SufE/NifU"/>
    <property type="match status" value="1"/>
</dbReference>
<evidence type="ECO:0000256" key="1">
    <source>
        <dbReference type="ARBA" id="ARBA00003253"/>
    </source>
</evidence>
<keyword evidence="7" id="KW-0436">Ligase</keyword>
<comment type="function">
    <text evidence="1">Catalyzes both the ATP-dependent activation of exogenously supplied lipoate to lipoyl-AMP and the transfer of the activated lipoyl onto the lipoyl domains of lipoate-dependent enzymes.</text>
</comment>
<dbReference type="InterPro" id="IPR004562">
    <property type="entry name" value="LipoylTrfase_LipoateP_Ligase"/>
</dbReference>
<protein>
    <recommendedName>
        <fullName evidence="6">Putative lipoate-protein ligase A</fullName>
        <ecNumber evidence="5">6.3.1.20</ecNumber>
    </recommendedName>
</protein>
<dbReference type="GO" id="GO:0017118">
    <property type="term" value="F:lipoyltransferase activity"/>
    <property type="evidence" value="ECO:0007669"/>
    <property type="project" value="TreeGrafter"/>
</dbReference>
<evidence type="ECO:0000256" key="7">
    <source>
        <dbReference type="ARBA" id="ARBA00022598"/>
    </source>
</evidence>
<dbReference type="GO" id="GO:0005524">
    <property type="term" value="F:ATP binding"/>
    <property type="evidence" value="ECO:0007669"/>
    <property type="project" value="UniProtKB-KW"/>
</dbReference>
<keyword evidence="8" id="KW-0547">Nucleotide-binding</keyword>
<evidence type="ECO:0000256" key="2">
    <source>
        <dbReference type="ARBA" id="ARBA00005085"/>
    </source>
</evidence>
<dbReference type="PANTHER" id="PTHR12561">
    <property type="entry name" value="LIPOATE-PROTEIN LIGASE"/>
    <property type="match status" value="1"/>
</dbReference>
<evidence type="ECO:0000256" key="5">
    <source>
        <dbReference type="ARBA" id="ARBA00012367"/>
    </source>
</evidence>
<dbReference type="GO" id="GO:0009249">
    <property type="term" value="P:protein lipoylation"/>
    <property type="evidence" value="ECO:0007669"/>
    <property type="project" value="InterPro"/>
</dbReference>
<comment type="pathway">
    <text evidence="2">Protein modification; protein lipoylation via exogenous pathway; protein N(6)-(lipoyl)lysine from lipoate: step 2/2.</text>
</comment>
<dbReference type="InterPro" id="IPR004143">
    <property type="entry name" value="BPL_LPL_catalytic"/>
</dbReference>
<dbReference type="Proteomes" id="UP001149813">
    <property type="component" value="Unassembled WGS sequence"/>
</dbReference>
<dbReference type="Gene3D" id="3.30.390.50">
    <property type="entry name" value="CO dehydrogenase flavoprotein, C-terminal domain"/>
    <property type="match status" value="1"/>
</dbReference>
<comment type="catalytic activity">
    <reaction evidence="10">
        <text>L-lysyl-[lipoyl-carrier protein] + (R)-lipoate + ATP = N(6)-[(R)-lipoyl]-L-lysyl-[lipoyl-carrier protein] + AMP + diphosphate + H(+)</text>
        <dbReference type="Rhea" id="RHEA:49288"/>
        <dbReference type="Rhea" id="RHEA-COMP:10500"/>
        <dbReference type="Rhea" id="RHEA-COMP:10502"/>
        <dbReference type="ChEBI" id="CHEBI:15378"/>
        <dbReference type="ChEBI" id="CHEBI:29969"/>
        <dbReference type="ChEBI" id="CHEBI:30616"/>
        <dbReference type="ChEBI" id="CHEBI:33019"/>
        <dbReference type="ChEBI" id="CHEBI:83088"/>
        <dbReference type="ChEBI" id="CHEBI:83099"/>
        <dbReference type="ChEBI" id="CHEBI:456215"/>
        <dbReference type="EC" id="6.3.1.20"/>
    </reaction>
</comment>
<dbReference type="CDD" id="cd16443">
    <property type="entry name" value="LplA"/>
    <property type="match status" value="1"/>
</dbReference>
<dbReference type="EC" id="6.3.1.20" evidence="5"/>
<organism evidence="12 13">
    <name type="scientific">Coemansia erecta</name>
    <dbReference type="NCBI Taxonomy" id="147472"/>
    <lineage>
        <taxon>Eukaryota</taxon>
        <taxon>Fungi</taxon>
        <taxon>Fungi incertae sedis</taxon>
        <taxon>Zoopagomycota</taxon>
        <taxon>Kickxellomycotina</taxon>
        <taxon>Kickxellomycetes</taxon>
        <taxon>Kickxellales</taxon>
        <taxon>Kickxellaceae</taxon>
        <taxon>Coemansia</taxon>
    </lineage>
</organism>
<evidence type="ECO:0000256" key="9">
    <source>
        <dbReference type="ARBA" id="ARBA00022840"/>
    </source>
</evidence>
<comment type="pathway">
    <text evidence="3">Protein modification; protein lipoylation via exogenous pathway; protein N(6)-(lipoyl)lysine from lipoate: step 1/2.</text>
</comment>
<dbReference type="NCBIfam" id="TIGR00545">
    <property type="entry name" value="lipoyltrans"/>
    <property type="match status" value="1"/>
</dbReference>
<evidence type="ECO:0000256" key="10">
    <source>
        <dbReference type="ARBA" id="ARBA00048037"/>
    </source>
</evidence>
<dbReference type="PROSITE" id="PS51733">
    <property type="entry name" value="BPL_LPL_CATALYTIC"/>
    <property type="match status" value="1"/>
</dbReference>
<dbReference type="GO" id="GO:0016979">
    <property type="term" value="F:lipoate-protein ligase activity"/>
    <property type="evidence" value="ECO:0007669"/>
    <property type="project" value="UniProtKB-EC"/>
</dbReference>
<dbReference type="Gene3D" id="3.30.930.10">
    <property type="entry name" value="Bira Bifunctional Protein, Domain 2"/>
    <property type="match status" value="1"/>
</dbReference>
<dbReference type="Pfam" id="PF10437">
    <property type="entry name" value="Lip_prot_lig_C"/>
    <property type="match status" value="1"/>
</dbReference>
<evidence type="ECO:0000259" key="11">
    <source>
        <dbReference type="PROSITE" id="PS51733"/>
    </source>
</evidence>
<evidence type="ECO:0000256" key="3">
    <source>
        <dbReference type="ARBA" id="ARBA00005124"/>
    </source>
</evidence>
<comment type="caution">
    <text evidence="12">The sequence shown here is derived from an EMBL/GenBank/DDBJ whole genome shotgun (WGS) entry which is preliminary data.</text>
</comment>
<keyword evidence="9" id="KW-0067">ATP-binding</keyword>
<dbReference type="AlphaFoldDB" id="A0A9W7Y437"/>
<gene>
    <name evidence="12" type="ORF">LPJ53_001530</name>
</gene>
<dbReference type="OrthoDB" id="201621at2759"/>
<evidence type="ECO:0000313" key="12">
    <source>
        <dbReference type="EMBL" id="KAJ1724192.1"/>
    </source>
</evidence>
<evidence type="ECO:0000313" key="13">
    <source>
        <dbReference type="Proteomes" id="UP001149813"/>
    </source>
</evidence>
<dbReference type="Pfam" id="PF21948">
    <property type="entry name" value="LplA-B_cat"/>
    <property type="match status" value="1"/>
</dbReference>
<dbReference type="InterPro" id="IPR045864">
    <property type="entry name" value="aa-tRNA-synth_II/BPL/LPL"/>
</dbReference>
<dbReference type="SUPFAM" id="SSF55681">
    <property type="entry name" value="Class II aaRS and biotin synthetases"/>
    <property type="match status" value="1"/>
</dbReference>